<sequence length="74" mass="8552">MLKSWVASDVSWVLKRRLCGKIFSVVGHNKKRPKSILDSILIGLVLFKEKYISLVILPKVRPVPVQPFYDPYLK</sequence>
<protein>
    <submittedName>
        <fullName evidence="1">Uncharacterized protein</fullName>
    </submittedName>
</protein>
<proteinExistence type="predicted"/>
<organism evidence="1 2">
    <name type="scientific">Flagellimonas taeanensis</name>
    <dbReference type="NCBI Taxonomy" id="1005926"/>
    <lineage>
        <taxon>Bacteria</taxon>
        <taxon>Pseudomonadati</taxon>
        <taxon>Bacteroidota</taxon>
        <taxon>Flavobacteriia</taxon>
        <taxon>Flavobacteriales</taxon>
        <taxon>Flavobacteriaceae</taxon>
        <taxon>Flagellimonas</taxon>
    </lineage>
</organism>
<dbReference type="Proteomes" id="UP000198940">
    <property type="component" value="Unassembled WGS sequence"/>
</dbReference>
<evidence type="ECO:0000313" key="2">
    <source>
        <dbReference type="Proteomes" id="UP000198940"/>
    </source>
</evidence>
<dbReference type="EMBL" id="FOKU01000005">
    <property type="protein sequence ID" value="SFC03598.1"/>
    <property type="molecule type" value="Genomic_DNA"/>
</dbReference>
<gene>
    <name evidence="1" type="ORF">SAMN04487891_10525</name>
</gene>
<reference evidence="1 2" key="1">
    <citation type="submission" date="2016-10" db="EMBL/GenBank/DDBJ databases">
        <authorList>
            <person name="Varghese N."/>
            <person name="Submissions S."/>
        </authorList>
    </citation>
    <scope>NUCLEOTIDE SEQUENCE [LARGE SCALE GENOMIC DNA]</scope>
    <source>
        <strain evidence="1 2">DSM 26351</strain>
    </source>
</reference>
<evidence type="ECO:0000313" key="1">
    <source>
        <dbReference type="EMBL" id="SFC03598.1"/>
    </source>
</evidence>
<accession>A0A1I1G176</accession>
<name>A0A1I1G176_9FLAO</name>
<comment type="caution">
    <text evidence="1">The sequence shown here is derived from an EMBL/GenBank/DDBJ whole genome shotgun (WGS) entry which is preliminary data.</text>
</comment>
<keyword evidence="2" id="KW-1185">Reference proteome</keyword>